<organism evidence="2 3">
    <name type="scientific">Robinsoniella peoriensis</name>
    <dbReference type="NCBI Taxonomy" id="180332"/>
    <lineage>
        <taxon>Bacteria</taxon>
        <taxon>Bacillati</taxon>
        <taxon>Bacillota</taxon>
        <taxon>Clostridia</taxon>
        <taxon>Lachnospirales</taxon>
        <taxon>Lachnospiraceae</taxon>
        <taxon>Robinsoniella</taxon>
    </lineage>
</organism>
<feature type="domain" description="GyrI-like small molecule binding" evidence="1">
    <location>
        <begin position="21"/>
        <end position="190"/>
    </location>
</feature>
<dbReference type="STRING" id="180332.GCA_000797495_01001"/>
<dbReference type="InterPro" id="IPR029442">
    <property type="entry name" value="GyrI-like"/>
</dbReference>
<protein>
    <recommendedName>
        <fullName evidence="1">GyrI-like small molecule binding domain-containing protein</fullName>
    </recommendedName>
</protein>
<accession>A0A4U8QBU1</accession>
<reference evidence="2 3" key="1">
    <citation type="journal article" date="2019" name="Anaerobe">
        <title>Detection of Robinsoniella peoriensis in multiple bone samples of a trauma patient.</title>
        <authorList>
            <person name="Schrottner P."/>
            <person name="Hartwich K."/>
            <person name="Bunk B."/>
            <person name="Schober I."/>
            <person name="Helbig S."/>
            <person name="Rudolph W.W."/>
            <person name="Gunzer F."/>
        </authorList>
    </citation>
    <scope>NUCLEOTIDE SEQUENCE [LARGE SCALE GENOMIC DNA]</scope>
    <source>
        <strain evidence="2 3">DSM 106044</strain>
    </source>
</reference>
<keyword evidence="3" id="KW-1185">Reference proteome</keyword>
<dbReference type="Pfam" id="PF06445">
    <property type="entry name" value="GyrI-like"/>
    <property type="match status" value="1"/>
</dbReference>
<dbReference type="RefSeq" id="WP_138003425.1">
    <property type="nucleotide sequence ID" value="NZ_QGQD01000070.1"/>
</dbReference>
<proteinExistence type="predicted"/>
<evidence type="ECO:0000259" key="1">
    <source>
        <dbReference type="Pfam" id="PF06445"/>
    </source>
</evidence>
<evidence type="ECO:0000313" key="2">
    <source>
        <dbReference type="EMBL" id="TLC99375.1"/>
    </source>
</evidence>
<dbReference type="InterPro" id="IPR011256">
    <property type="entry name" value="Reg_factor_effector_dom_sf"/>
</dbReference>
<evidence type="ECO:0000313" key="3">
    <source>
        <dbReference type="Proteomes" id="UP000306509"/>
    </source>
</evidence>
<comment type="caution">
    <text evidence="2">The sequence shown here is derived from an EMBL/GenBank/DDBJ whole genome shotgun (WGS) entry which is preliminary data.</text>
</comment>
<sequence length="210" mass="24333">MNYEWKKEEKEIYLPKAKAVMVSVPKQRFISLKGKGDPNSCEFSEKISVLYPAAYSIKSQYKKYCKSTAQDVLYDNYSVNPLEAVWDMTEDGKQSDKLIKSELIYEMMIAIPDFVPDEVIAEGIANVKKKKPNPLLNELSVITMEERLSVQILHSGSYDDEPASFKLMDQFCQDYNLRRTYDTHKEIYIVVKTVIQANLKTVLRYDVFPK</sequence>
<dbReference type="AlphaFoldDB" id="A0A4U8QBU1"/>
<dbReference type="EMBL" id="QGQD01000070">
    <property type="protein sequence ID" value="TLC99375.1"/>
    <property type="molecule type" value="Genomic_DNA"/>
</dbReference>
<dbReference type="PIRSF" id="PIRSF031644">
    <property type="entry name" value="UCP031644"/>
    <property type="match status" value="1"/>
</dbReference>
<dbReference type="InterPro" id="IPR008319">
    <property type="entry name" value="GyrI-like_CCH_Lin2189-like"/>
</dbReference>
<name>A0A4U8QBU1_9FIRM</name>
<dbReference type="Gene3D" id="3.20.80.10">
    <property type="entry name" value="Regulatory factor, effector binding domain"/>
    <property type="match status" value="1"/>
</dbReference>
<gene>
    <name evidence="2" type="ORF">DSM106044_03826</name>
</gene>
<dbReference type="Proteomes" id="UP000306509">
    <property type="component" value="Unassembled WGS sequence"/>
</dbReference>